<accession>A0A811YN99</accession>
<dbReference type="AlphaFoldDB" id="A0A811YN99"/>
<sequence length="217" mass="24584">MWPLLLSAFPWENDFKLAFLPPDPTYTMMCDEYAIECFMTRTSKGTRIACINDLDLGQMSSFYIGLGSQTDCTILCNTKYGIFPENVIICGQSRRTGHLWILLLGVRVLQHSSFSSFSFDHGMGITLPDTWKTYSFFFDALPNIDKISKITAPVLIIQETEGEVSDFSHGAGHNDVELYGRYLERLKHFGSQELLNLENSLQICILGLLFLLNCALR</sequence>
<dbReference type="EMBL" id="CAJHUB010000680">
    <property type="protein sequence ID" value="CAD7677595.1"/>
    <property type="molecule type" value="Genomic_DNA"/>
</dbReference>
<reference evidence="1" key="1">
    <citation type="submission" date="2020-12" db="EMBL/GenBank/DDBJ databases">
        <authorList>
            <consortium name="Molecular Ecology Group"/>
        </authorList>
    </citation>
    <scope>NUCLEOTIDE SEQUENCE</scope>
    <source>
        <strain evidence="1">TBG_1078</strain>
    </source>
</reference>
<evidence type="ECO:0000313" key="2">
    <source>
        <dbReference type="Proteomes" id="UP000645828"/>
    </source>
</evidence>
<evidence type="ECO:0000313" key="1">
    <source>
        <dbReference type="EMBL" id="CAD7677595.1"/>
    </source>
</evidence>
<keyword evidence="2" id="KW-1185">Reference proteome</keyword>
<dbReference type="Proteomes" id="UP000645828">
    <property type="component" value="Unassembled WGS sequence"/>
</dbReference>
<organism evidence="1 2">
    <name type="scientific">Nyctereutes procyonoides</name>
    <name type="common">Raccoon dog</name>
    <name type="synonym">Canis procyonoides</name>
    <dbReference type="NCBI Taxonomy" id="34880"/>
    <lineage>
        <taxon>Eukaryota</taxon>
        <taxon>Metazoa</taxon>
        <taxon>Chordata</taxon>
        <taxon>Craniata</taxon>
        <taxon>Vertebrata</taxon>
        <taxon>Euteleostomi</taxon>
        <taxon>Mammalia</taxon>
        <taxon>Eutheria</taxon>
        <taxon>Laurasiatheria</taxon>
        <taxon>Carnivora</taxon>
        <taxon>Caniformia</taxon>
        <taxon>Canidae</taxon>
        <taxon>Nyctereutes</taxon>
    </lineage>
</organism>
<gene>
    <name evidence="1" type="ORF">NYPRO_LOCUS10393</name>
</gene>
<name>A0A811YN99_NYCPR</name>
<proteinExistence type="predicted"/>
<comment type="caution">
    <text evidence="1">The sequence shown here is derived from an EMBL/GenBank/DDBJ whole genome shotgun (WGS) entry which is preliminary data.</text>
</comment>
<protein>
    <submittedName>
        <fullName evidence="1">(raccoon dog) hypothetical protein</fullName>
    </submittedName>
</protein>